<evidence type="ECO:0000313" key="3">
    <source>
        <dbReference type="EMBL" id="OIQ79863.1"/>
    </source>
</evidence>
<feature type="transmembrane region" description="Helical" evidence="1">
    <location>
        <begin position="107"/>
        <end position="127"/>
    </location>
</feature>
<sequence length="370" mass="40632">MRPRSRRDKFHCVHVSTKNIVDTMITELSINQQRGTTGRIPWGYLATMRILSSAAFAGLACMHNERRSLQTAFLMLGAMLAIPPIFFLVTHPLLASLGSNVDIATRLIIKLYALLPFIVIAGLSVFPLTLSEVLIASVSVFSIVAISTAYQPDISVDDLIATGWMLILVTGVSGFSGMSQLHYIITLVNQACLDTVTGAFTRRSGKETIDLQFRLSARTETPLTVMFVDIDNFKSINDSYGHEVGDRVLHHVAMKLSACLRKSDVLVRWGGEEFLILLPDSASDGVQHIIRRVSLSGIGLRPDGHPITVSAGVAERMADDCADWDQLIDLADKRMYQSKSQGKNRCTGYDLETCMAPLIDTSSLISEKSI</sequence>
<gene>
    <name evidence="3" type="primary">yedQ_3</name>
    <name evidence="3" type="ORF">GALL_383890</name>
</gene>
<dbReference type="InterPro" id="IPR000160">
    <property type="entry name" value="GGDEF_dom"/>
</dbReference>
<dbReference type="FunFam" id="3.30.70.270:FF:000001">
    <property type="entry name" value="Diguanylate cyclase domain protein"/>
    <property type="match status" value="1"/>
</dbReference>
<proteinExistence type="predicted"/>
<comment type="caution">
    <text evidence="3">The sequence shown here is derived from an EMBL/GenBank/DDBJ whole genome shotgun (WGS) entry which is preliminary data.</text>
</comment>
<keyword evidence="3" id="KW-0548">Nucleotidyltransferase</keyword>
<dbReference type="PANTHER" id="PTHR45138:SF9">
    <property type="entry name" value="DIGUANYLATE CYCLASE DGCM-RELATED"/>
    <property type="match status" value="1"/>
</dbReference>
<dbReference type="AlphaFoldDB" id="A0A1J5QIU0"/>
<feature type="transmembrane region" description="Helical" evidence="1">
    <location>
        <begin position="162"/>
        <end position="185"/>
    </location>
</feature>
<protein>
    <submittedName>
        <fullName evidence="3">Putative diguanylate cyclase YedQ</fullName>
        <ecNumber evidence="3">2.7.7.65</ecNumber>
    </submittedName>
</protein>
<feature type="transmembrane region" description="Helical" evidence="1">
    <location>
        <begin position="72"/>
        <end position="95"/>
    </location>
</feature>
<dbReference type="InterPro" id="IPR050469">
    <property type="entry name" value="Diguanylate_Cyclase"/>
</dbReference>
<organism evidence="3">
    <name type="scientific">mine drainage metagenome</name>
    <dbReference type="NCBI Taxonomy" id="410659"/>
    <lineage>
        <taxon>unclassified sequences</taxon>
        <taxon>metagenomes</taxon>
        <taxon>ecological metagenomes</taxon>
    </lineage>
</organism>
<keyword evidence="1" id="KW-0472">Membrane</keyword>
<dbReference type="PANTHER" id="PTHR45138">
    <property type="entry name" value="REGULATORY COMPONENTS OF SENSORY TRANSDUCTION SYSTEM"/>
    <property type="match status" value="1"/>
</dbReference>
<dbReference type="EC" id="2.7.7.65" evidence="3"/>
<feature type="domain" description="GGDEF" evidence="2">
    <location>
        <begin position="221"/>
        <end position="351"/>
    </location>
</feature>
<evidence type="ECO:0000256" key="1">
    <source>
        <dbReference type="SAM" id="Phobius"/>
    </source>
</evidence>
<dbReference type="PROSITE" id="PS50887">
    <property type="entry name" value="GGDEF"/>
    <property type="match status" value="1"/>
</dbReference>
<dbReference type="InterPro" id="IPR029787">
    <property type="entry name" value="Nucleotide_cyclase"/>
</dbReference>
<dbReference type="NCBIfam" id="TIGR00254">
    <property type="entry name" value="GGDEF"/>
    <property type="match status" value="1"/>
</dbReference>
<reference evidence="3" key="1">
    <citation type="submission" date="2016-10" db="EMBL/GenBank/DDBJ databases">
        <title>Sequence of Gallionella enrichment culture.</title>
        <authorList>
            <person name="Poehlein A."/>
            <person name="Muehling M."/>
            <person name="Daniel R."/>
        </authorList>
    </citation>
    <scope>NUCLEOTIDE SEQUENCE</scope>
</reference>
<dbReference type="Pfam" id="PF00990">
    <property type="entry name" value="GGDEF"/>
    <property type="match status" value="1"/>
</dbReference>
<keyword evidence="3" id="KW-0808">Transferase</keyword>
<dbReference type="Gene3D" id="3.30.70.270">
    <property type="match status" value="1"/>
</dbReference>
<dbReference type="CDD" id="cd01949">
    <property type="entry name" value="GGDEF"/>
    <property type="match status" value="1"/>
</dbReference>
<name>A0A1J5QIU0_9ZZZZ</name>
<keyword evidence="1" id="KW-0812">Transmembrane</keyword>
<keyword evidence="1" id="KW-1133">Transmembrane helix</keyword>
<feature type="transmembrane region" description="Helical" evidence="1">
    <location>
        <begin position="133"/>
        <end position="150"/>
    </location>
</feature>
<dbReference type="SMART" id="SM00267">
    <property type="entry name" value="GGDEF"/>
    <property type="match status" value="1"/>
</dbReference>
<dbReference type="GO" id="GO:0052621">
    <property type="term" value="F:diguanylate cyclase activity"/>
    <property type="evidence" value="ECO:0007669"/>
    <property type="project" value="UniProtKB-EC"/>
</dbReference>
<dbReference type="InterPro" id="IPR043128">
    <property type="entry name" value="Rev_trsase/Diguanyl_cyclase"/>
</dbReference>
<dbReference type="EMBL" id="MLJW01001147">
    <property type="protein sequence ID" value="OIQ79863.1"/>
    <property type="molecule type" value="Genomic_DNA"/>
</dbReference>
<evidence type="ECO:0000259" key="2">
    <source>
        <dbReference type="PROSITE" id="PS50887"/>
    </source>
</evidence>
<dbReference type="SUPFAM" id="SSF55073">
    <property type="entry name" value="Nucleotide cyclase"/>
    <property type="match status" value="1"/>
</dbReference>
<accession>A0A1J5QIU0</accession>